<dbReference type="EMBL" id="CP002049">
    <property type="protein sequence ID" value="ADI15092.1"/>
    <property type="molecule type" value="Genomic_DNA"/>
</dbReference>
<dbReference type="RefSeq" id="WP_013178457.1">
    <property type="nucleotide sequence ID" value="NC_014221.1"/>
</dbReference>
<evidence type="ECO:0000313" key="6">
    <source>
        <dbReference type="EMBL" id="ADI15092.1"/>
    </source>
</evidence>
<feature type="chain" id="PRO_5003094510" evidence="5">
    <location>
        <begin position="23"/>
        <end position="437"/>
    </location>
</feature>
<dbReference type="Proteomes" id="UP000000379">
    <property type="component" value="Chromosome"/>
</dbReference>
<dbReference type="GO" id="GO:0030313">
    <property type="term" value="C:cell envelope"/>
    <property type="evidence" value="ECO:0007669"/>
    <property type="project" value="UniProtKB-SubCell"/>
</dbReference>
<evidence type="ECO:0000256" key="4">
    <source>
        <dbReference type="ARBA" id="ARBA00022729"/>
    </source>
</evidence>
<keyword evidence="3" id="KW-0813">Transport</keyword>
<dbReference type="STRING" id="649638.Trad_1978"/>
<dbReference type="InterPro" id="IPR050490">
    <property type="entry name" value="Bact_solute-bd_prot1"/>
</dbReference>
<protein>
    <submittedName>
        <fullName evidence="6">Extracellular solute-binding protein family 1</fullName>
    </submittedName>
</protein>
<reference evidence="6 7" key="2">
    <citation type="journal article" date="2011" name="Stand. Genomic Sci.">
        <title>Complete genome sequence of Truepera radiovictrix type strain (RQ-24).</title>
        <authorList>
            <person name="Ivanova N."/>
            <person name="Rohde C."/>
            <person name="Munk C."/>
            <person name="Nolan M."/>
            <person name="Lucas S."/>
            <person name="Del Rio T.G."/>
            <person name="Tice H."/>
            <person name="Deshpande S."/>
            <person name="Cheng J.F."/>
            <person name="Tapia R."/>
            <person name="Han C."/>
            <person name="Goodwin L."/>
            <person name="Pitluck S."/>
            <person name="Liolios K."/>
            <person name="Mavromatis K."/>
            <person name="Mikhailova N."/>
            <person name="Pati A."/>
            <person name="Chen A."/>
            <person name="Palaniappan K."/>
            <person name="Land M."/>
            <person name="Hauser L."/>
            <person name="Chang Y.J."/>
            <person name="Jeffries C.D."/>
            <person name="Brambilla E."/>
            <person name="Rohde M."/>
            <person name="Goker M."/>
            <person name="Tindall B.J."/>
            <person name="Woyke T."/>
            <person name="Bristow J."/>
            <person name="Eisen J.A."/>
            <person name="Markowitz V."/>
            <person name="Hugenholtz P."/>
            <person name="Kyrpides N.C."/>
            <person name="Klenk H.P."/>
            <person name="Lapidus A."/>
        </authorList>
    </citation>
    <scope>NUCLEOTIDE SEQUENCE [LARGE SCALE GENOMIC DNA]</scope>
    <source>
        <strain evidence="7">DSM 17093 / CIP 108686 / LMG 22925 / RQ-24</strain>
    </source>
</reference>
<dbReference type="OrthoDB" id="9795467at2"/>
<proteinExistence type="inferred from homology"/>
<evidence type="ECO:0000313" key="7">
    <source>
        <dbReference type="Proteomes" id="UP000000379"/>
    </source>
</evidence>
<dbReference type="PANTHER" id="PTHR43649:SF31">
    <property type="entry name" value="SN-GLYCEROL-3-PHOSPHATE-BINDING PERIPLASMIC PROTEIN UGPB"/>
    <property type="match status" value="1"/>
</dbReference>
<dbReference type="Pfam" id="PF01547">
    <property type="entry name" value="SBP_bac_1"/>
    <property type="match status" value="1"/>
</dbReference>
<evidence type="ECO:0000256" key="1">
    <source>
        <dbReference type="ARBA" id="ARBA00004196"/>
    </source>
</evidence>
<sequence length="437" mass="47729">MSQLHRLALLSALSAITGTALAQTTIRYTLWDANQLPAYQQCADAFSEQNPDIQIAIEQLGWDDYWTNLTTGFVAGTAPDVFTNHLSRYPEFVANNQLVDLQPLVERDGVDTEQYIGDLAELWTRDGARYGLPKDWDTVAVFYNVAMLEEAGIDPAVMEDWTWNPEDGGTFQEVAAQLTLDANGNNALSPDFNPNNVRQYGFILPGEGGGGGQTEWSHFAASNGWTAVNEIWGNEYYYDAPEFIETISWLQDVVNNRRLSPLVSDVAGIGANALFAAGQGAMVTDGSWMIGQYINNSPFEVGIAPLPIGPEGRKSMFNGLADSIWVGSQHQDEAWEWVKFLGSAECQNLVGAAGVVFPAIQSGVDAAIETWEARGVDVTPFTDLAAEEGATFLFPITDNYARVTSILTNALQSIFIQNADVEQTLTQANAEINALFQ</sequence>
<dbReference type="AlphaFoldDB" id="D7CQV8"/>
<dbReference type="SUPFAM" id="SSF53850">
    <property type="entry name" value="Periplasmic binding protein-like II"/>
    <property type="match status" value="1"/>
</dbReference>
<evidence type="ECO:0000256" key="2">
    <source>
        <dbReference type="ARBA" id="ARBA00008520"/>
    </source>
</evidence>
<keyword evidence="4 5" id="KW-0732">Signal</keyword>
<organism evidence="6 7">
    <name type="scientific">Truepera radiovictrix (strain DSM 17093 / CIP 108686 / LMG 22925 / RQ-24)</name>
    <dbReference type="NCBI Taxonomy" id="649638"/>
    <lineage>
        <taxon>Bacteria</taxon>
        <taxon>Thermotogati</taxon>
        <taxon>Deinococcota</taxon>
        <taxon>Deinococci</taxon>
        <taxon>Trueperales</taxon>
        <taxon>Trueperaceae</taxon>
        <taxon>Truepera</taxon>
    </lineage>
</organism>
<comment type="subcellular location">
    <subcellularLocation>
        <location evidence="1">Cell envelope</location>
    </subcellularLocation>
</comment>
<reference evidence="7" key="1">
    <citation type="submission" date="2010-05" db="EMBL/GenBank/DDBJ databases">
        <title>The complete genome of Truepera radiovictris DSM 17093.</title>
        <authorList>
            <consortium name="US DOE Joint Genome Institute (JGI-PGF)"/>
            <person name="Lucas S."/>
            <person name="Copeland A."/>
            <person name="Lapidus A."/>
            <person name="Glavina del Rio T."/>
            <person name="Dalin E."/>
            <person name="Tice H."/>
            <person name="Bruce D."/>
            <person name="Goodwin L."/>
            <person name="Pitluck S."/>
            <person name="Kyrpides N."/>
            <person name="Mavromatis K."/>
            <person name="Ovchinnikova G."/>
            <person name="Munk A.C."/>
            <person name="Detter J.C."/>
            <person name="Han C."/>
            <person name="Tapia R."/>
            <person name="Land M."/>
            <person name="Hauser L."/>
            <person name="Markowitz V."/>
            <person name="Cheng J.-F."/>
            <person name="Hugenholtz P."/>
            <person name="Woyke T."/>
            <person name="Wu D."/>
            <person name="Tindall B."/>
            <person name="Pomrenke H.G."/>
            <person name="Brambilla E."/>
            <person name="Klenk H.-P."/>
            <person name="Eisen J.A."/>
        </authorList>
    </citation>
    <scope>NUCLEOTIDE SEQUENCE [LARGE SCALE GENOMIC DNA]</scope>
    <source>
        <strain evidence="7">DSM 17093 / CIP 108686 / LMG 22925 / RQ-24</strain>
    </source>
</reference>
<dbReference type="eggNOG" id="COG1653">
    <property type="taxonomic scope" value="Bacteria"/>
</dbReference>
<name>D7CQV8_TRURR</name>
<evidence type="ECO:0000256" key="5">
    <source>
        <dbReference type="SAM" id="SignalP"/>
    </source>
</evidence>
<dbReference type="HOGENOM" id="CLU_031285_10_5_0"/>
<dbReference type="CDD" id="cd13585">
    <property type="entry name" value="PBP2_TMBP_like"/>
    <property type="match status" value="1"/>
</dbReference>
<dbReference type="PANTHER" id="PTHR43649">
    <property type="entry name" value="ARABINOSE-BINDING PROTEIN-RELATED"/>
    <property type="match status" value="1"/>
</dbReference>
<evidence type="ECO:0000256" key="3">
    <source>
        <dbReference type="ARBA" id="ARBA00022448"/>
    </source>
</evidence>
<keyword evidence="7" id="KW-1185">Reference proteome</keyword>
<accession>D7CQV8</accession>
<dbReference type="Gene3D" id="3.40.190.10">
    <property type="entry name" value="Periplasmic binding protein-like II"/>
    <property type="match status" value="1"/>
</dbReference>
<dbReference type="KEGG" id="tra:Trad_1978"/>
<dbReference type="InterPro" id="IPR006059">
    <property type="entry name" value="SBP"/>
</dbReference>
<gene>
    <name evidence="6" type="ordered locus">Trad_1978</name>
</gene>
<feature type="signal peptide" evidence="5">
    <location>
        <begin position="1"/>
        <end position="22"/>
    </location>
</feature>
<comment type="similarity">
    <text evidence="2">Belongs to the bacterial solute-binding protein 1 family.</text>
</comment>